<proteinExistence type="inferred from homology"/>
<evidence type="ECO:0000256" key="2">
    <source>
        <dbReference type="ARBA" id="ARBA00008017"/>
    </source>
</evidence>
<keyword evidence="12" id="KW-1185">Reference proteome</keyword>
<evidence type="ECO:0000313" key="12">
    <source>
        <dbReference type="Proteomes" id="UP000318138"/>
    </source>
</evidence>
<feature type="transmembrane region" description="Helical" evidence="7">
    <location>
        <begin position="63"/>
        <end position="79"/>
    </location>
</feature>
<dbReference type="KEGG" id="psua:FLK61_33410"/>
<feature type="domain" description="Mechanosensitive ion channel MscS C-terminal" evidence="9">
    <location>
        <begin position="250"/>
        <end position="337"/>
    </location>
</feature>
<dbReference type="Gene3D" id="2.30.30.60">
    <property type="match status" value="1"/>
</dbReference>
<dbReference type="InterPro" id="IPR023408">
    <property type="entry name" value="MscS_beta-dom_sf"/>
</dbReference>
<comment type="subcellular location">
    <subcellularLocation>
        <location evidence="1">Cell membrane</location>
        <topology evidence="1">Multi-pass membrane protein</topology>
    </subcellularLocation>
</comment>
<accession>A0A859FEI6</accession>
<dbReference type="Pfam" id="PF00924">
    <property type="entry name" value="MS_channel_2nd"/>
    <property type="match status" value="1"/>
</dbReference>
<dbReference type="Proteomes" id="UP000318138">
    <property type="component" value="Chromosome"/>
</dbReference>
<dbReference type="AlphaFoldDB" id="A0A859FEI6"/>
<dbReference type="Pfam" id="PF21088">
    <property type="entry name" value="MS_channel_1st"/>
    <property type="match status" value="1"/>
</dbReference>
<dbReference type="RefSeq" id="WP_176009624.1">
    <property type="nucleotide sequence ID" value="NZ_CP041372.2"/>
</dbReference>
<dbReference type="Gene3D" id="1.10.287.1260">
    <property type="match status" value="1"/>
</dbReference>
<name>A0A859FEI6_9BACI</name>
<dbReference type="InterPro" id="IPR011066">
    <property type="entry name" value="MscS_channel_C_sf"/>
</dbReference>
<protein>
    <submittedName>
        <fullName evidence="11">Mechanosensitive ion channel family protein</fullName>
    </submittedName>
</protein>
<evidence type="ECO:0000256" key="7">
    <source>
        <dbReference type="SAM" id="Phobius"/>
    </source>
</evidence>
<dbReference type="Gene3D" id="3.30.70.100">
    <property type="match status" value="1"/>
</dbReference>
<comment type="similarity">
    <text evidence="2">Belongs to the MscS (TC 1.A.23) family.</text>
</comment>
<keyword evidence="6 7" id="KW-0472">Membrane</keyword>
<reference evidence="12" key="1">
    <citation type="submission" date="2019-07" db="EMBL/GenBank/DDBJ databases">
        <title>Bacillus alkalisoli sp. nov. isolated from saline soil.</title>
        <authorList>
            <person name="Sun J.-Q."/>
            <person name="Xu L."/>
        </authorList>
    </citation>
    <scope>NUCLEOTIDE SEQUENCE [LARGE SCALE GENOMIC DNA]</scope>
    <source>
        <strain evidence="12">M4U3P1</strain>
    </source>
</reference>
<evidence type="ECO:0000256" key="5">
    <source>
        <dbReference type="ARBA" id="ARBA00022989"/>
    </source>
</evidence>
<dbReference type="InterPro" id="IPR049278">
    <property type="entry name" value="MS_channel_C"/>
</dbReference>
<dbReference type="SUPFAM" id="SSF82861">
    <property type="entry name" value="Mechanosensitive channel protein MscS (YggB), transmembrane region"/>
    <property type="match status" value="1"/>
</dbReference>
<evidence type="ECO:0000259" key="9">
    <source>
        <dbReference type="Pfam" id="PF21082"/>
    </source>
</evidence>
<organism evidence="11 12">
    <name type="scientific">Paenalkalicoccus suaedae</name>
    <dbReference type="NCBI Taxonomy" id="2592382"/>
    <lineage>
        <taxon>Bacteria</taxon>
        <taxon>Bacillati</taxon>
        <taxon>Bacillota</taxon>
        <taxon>Bacilli</taxon>
        <taxon>Bacillales</taxon>
        <taxon>Bacillaceae</taxon>
        <taxon>Paenalkalicoccus</taxon>
    </lineage>
</organism>
<dbReference type="SUPFAM" id="SSF50182">
    <property type="entry name" value="Sm-like ribonucleoproteins"/>
    <property type="match status" value="1"/>
</dbReference>
<dbReference type="GO" id="GO:0005886">
    <property type="term" value="C:plasma membrane"/>
    <property type="evidence" value="ECO:0007669"/>
    <property type="project" value="UniProtKB-SubCell"/>
</dbReference>
<keyword evidence="5 7" id="KW-1133">Transmembrane helix</keyword>
<evidence type="ECO:0000259" key="10">
    <source>
        <dbReference type="Pfam" id="PF21088"/>
    </source>
</evidence>
<evidence type="ECO:0000259" key="8">
    <source>
        <dbReference type="Pfam" id="PF00924"/>
    </source>
</evidence>
<dbReference type="PANTHER" id="PTHR43634">
    <property type="entry name" value="OW CONDUCTANCE MECHANOSENSITIVE CHANNEL"/>
    <property type="match status" value="1"/>
</dbReference>
<dbReference type="InterPro" id="IPR011014">
    <property type="entry name" value="MscS_channel_TM-2"/>
</dbReference>
<feature type="domain" description="Mechanosensitive ion channel transmembrane helices 2/3" evidence="10">
    <location>
        <begin position="135"/>
        <end position="176"/>
    </location>
</feature>
<dbReference type="InterPro" id="IPR045042">
    <property type="entry name" value="YnaI-like"/>
</dbReference>
<evidence type="ECO:0000256" key="1">
    <source>
        <dbReference type="ARBA" id="ARBA00004651"/>
    </source>
</evidence>
<evidence type="ECO:0000256" key="4">
    <source>
        <dbReference type="ARBA" id="ARBA00022692"/>
    </source>
</evidence>
<dbReference type="GO" id="GO:0055085">
    <property type="term" value="P:transmembrane transport"/>
    <property type="evidence" value="ECO:0007669"/>
    <property type="project" value="InterPro"/>
</dbReference>
<dbReference type="InterPro" id="IPR006685">
    <property type="entry name" value="MscS_channel_2nd"/>
</dbReference>
<dbReference type="Pfam" id="PF21082">
    <property type="entry name" value="MS_channel_3rd"/>
    <property type="match status" value="1"/>
</dbReference>
<evidence type="ECO:0000256" key="6">
    <source>
        <dbReference type="ARBA" id="ARBA00023136"/>
    </source>
</evidence>
<feature type="transmembrane region" description="Helical" evidence="7">
    <location>
        <begin position="85"/>
        <end position="107"/>
    </location>
</feature>
<dbReference type="EMBL" id="CP041372">
    <property type="protein sequence ID" value="QKS71589.1"/>
    <property type="molecule type" value="Genomic_DNA"/>
</dbReference>
<dbReference type="InterPro" id="IPR010920">
    <property type="entry name" value="LSM_dom_sf"/>
</dbReference>
<evidence type="ECO:0000313" key="11">
    <source>
        <dbReference type="EMBL" id="QKS71589.1"/>
    </source>
</evidence>
<dbReference type="SUPFAM" id="SSF82689">
    <property type="entry name" value="Mechanosensitive channel protein MscS (YggB), C-terminal domain"/>
    <property type="match status" value="1"/>
</dbReference>
<feature type="transmembrane region" description="Helical" evidence="7">
    <location>
        <begin position="128"/>
        <end position="151"/>
    </location>
</feature>
<sequence>MEEVAQQFSWQELLIAVGIFFLFLVFRKLFTTYVFKMIVSLSRKIPTDLITNILLAFERPMRSFMVFIGLFIAFVYFPLPDTYQAIFTQIFRSIIIVHVAWGLFNLASSSSSILTSVGKRFDVAEDDILMPFVSKLIRFAIVAMGLSIVLSEWGFEVGGFVAGLGLGGLAFALAAQESLGNFFGGVVIITEKPFAVGDWISTPSVEGIVEDINFRSTLVRTFSDSLITVPNSTLSNEPIENWSQMGKRRVSFNLGVEYGTPVARLRSLMTKLDTYLRNHEDVDQELIMVKFSEFQDSSLEILVYYFTKPTGWVDHLNIKESINIAIIHMLEEEDVKIAFPTSTLHVENDDEIAFLNDLEKNTQQSKENDE</sequence>
<keyword evidence="4 7" id="KW-0812">Transmembrane</keyword>
<dbReference type="PANTHER" id="PTHR43634:SF2">
    <property type="entry name" value="LOW CONDUCTANCE MECHANOSENSITIVE CHANNEL YNAI"/>
    <property type="match status" value="1"/>
</dbReference>
<dbReference type="InterPro" id="IPR049142">
    <property type="entry name" value="MS_channel_1st"/>
</dbReference>
<keyword evidence="3" id="KW-1003">Cell membrane</keyword>
<feature type="domain" description="Mechanosensitive ion channel MscS" evidence="8">
    <location>
        <begin position="178"/>
        <end position="243"/>
    </location>
</feature>
<feature type="transmembrane region" description="Helical" evidence="7">
    <location>
        <begin position="157"/>
        <end position="175"/>
    </location>
</feature>
<gene>
    <name evidence="11" type="ORF">FLK61_33410</name>
</gene>
<evidence type="ECO:0000256" key="3">
    <source>
        <dbReference type="ARBA" id="ARBA00022475"/>
    </source>
</evidence>
<feature type="transmembrane region" description="Helical" evidence="7">
    <location>
        <begin position="13"/>
        <end position="35"/>
    </location>
</feature>